<evidence type="ECO:0000256" key="3">
    <source>
        <dbReference type="SAM" id="Phobius"/>
    </source>
</evidence>
<dbReference type="CDD" id="cd05904">
    <property type="entry name" value="4CL"/>
    <property type="match status" value="1"/>
</dbReference>
<evidence type="ECO:0000259" key="5">
    <source>
        <dbReference type="Pfam" id="PF13193"/>
    </source>
</evidence>
<accession>A0AAW2CYU4</accession>
<gene>
    <name evidence="6" type="ORF">SO802_016498</name>
</gene>
<evidence type="ECO:0000313" key="6">
    <source>
        <dbReference type="EMBL" id="KAL0002717.1"/>
    </source>
</evidence>
<dbReference type="PROSITE" id="PS00455">
    <property type="entry name" value="AMP_BINDING"/>
    <property type="match status" value="1"/>
</dbReference>
<feature type="domain" description="AMP-binding enzyme C-terminal" evidence="5">
    <location>
        <begin position="466"/>
        <end position="541"/>
    </location>
</feature>
<dbReference type="InterPro" id="IPR000873">
    <property type="entry name" value="AMP-dep_synth/lig_dom"/>
</dbReference>
<comment type="caution">
    <text evidence="6">The sequence shown here is derived from an EMBL/GenBank/DDBJ whole genome shotgun (WGS) entry which is preliminary data.</text>
</comment>
<proteinExistence type="inferred from homology"/>
<dbReference type="FunFam" id="3.30.300.30:FF:000007">
    <property type="entry name" value="4-coumarate--CoA ligase 2"/>
    <property type="match status" value="1"/>
</dbReference>
<dbReference type="SUPFAM" id="SSF56801">
    <property type="entry name" value="Acetyl-CoA synthetase-like"/>
    <property type="match status" value="1"/>
</dbReference>
<comment type="similarity">
    <text evidence="1">Belongs to the ATP-dependent AMP-binding enzyme family.</text>
</comment>
<dbReference type="PANTHER" id="PTHR24096">
    <property type="entry name" value="LONG-CHAIN-FATTY-ACID--COA LIGASE"/>
    <property type="match status" value="1"/>
</dbReference>
<name>A0AAW2CYU4_9ROSI</name>
<dbReference type="Pfam" id="PF13193">
    <property type="entry name" value="AMP-binding_C"/>
    <property type="match status" value="1"/>
</dbReference>
<keyword evidence="7" id="KW-1185">Reference proteome</keyword>
<dbReference type="Proteomes" id="UP001459277">
    <property type="component" value="Unassembled WGS sequence"/>
</dbReference>
<keyword evidence="3" id="KW-0812">Transmembrane</keyword>
<dbReference type="InterPro" id="IPR042099">
    <property type="entry name" value="ANL_N_sf"/>
</dbReference>
<dbReference type="AlphaFoldDB" id="A0AAW2CYU4"/>
<evidence type="ECO:0000256" key="2">
    <source>
        <dbReference type="ARBA" id="ARBA00022598"/>
    </source>
</evidence>
<dbReference type="PANTHER" id="PTHR24096:SF337">
    <property type="entry name" value="4-COUMARATE--COA LIGASE"/>
    <property type="match status" value="1"/>
</dbReference>
<organism evidence="6 7">
    <name type="scientific">Lithocarpus litseifolius</name>
    <dbReference type="NCBI Taxonomy" id="425828"/>
    <lineage>
        <taxon>Eukaryota</taxon>
        <taxon>Viridiplantae</taxon>
        <taxon>Streptophyta</taxon>
        <taxon>Embryophyta</taxon>
        <taxon>Tracheophyta</taxon>
        <taxon>Spermatophyta</taxon>
        <taxon>Magnoliopsida</taxon>
        <taxon>eudicotyledons</taxon>
        <taxon>Gunneridae</taxon>
        <taxon>Pentapetalae</taxon>
        <taxon>rosids</taxon>
        <taxon>fabids</taxon>
        <taxon>Fagales</taxon>
        <taxon>Fagaceae</taxon>
        <taxon>Lithocarpus</taxon>
    </lineage>
</organism>
<dbReference type="EMBL" id="JAZDWU010000005">
    <property type="protein sequence ID" value="KAL0002717.1"/>
    <property type="molecule type" value="Genomic_DNA"/>
</dbReference>
<feature type="transmembrane region" description="Helical" evidence="3">
    <location>
        <begin position="106"/>
        <end position="131"/>
    </location>
</feature>
<evidence type="ECO:0008006" key="8">
    <source>
        <dbReference type="Google" id="ProtNLM"/>
    </source>
</evidence>
<evidence type="ECO:0000256" key="1">
    <source>
        <dbReference type="ARBA" id="ARBA00006432"/>
    </source>
</evidence>
<dbReference type="GO" id="GO:0016405">
    <property type="term" value="F:CoA-ligase activity"/>
    <property type="evidence" value="ECO:0007669"/>
    <property type="project" value="TreeGrafter"/>
</dbReference>
<dbReference type="InterPro" id="IPR025110">
    <property type="entry name" value="AMP-bd_C"/>
</dbReference>
<reference evidence="6 7" key="1">
    <citation type="submission" date="2024-01" db="EMBL/GenBank/DDBJ databases">
        <title>A telomere-to-telomere, gap-free genome of sweet tea (Lithocarpus litseifolius).</title>
        <authorList>
            <person name="Zhou J."/>
        </authorList>
    </citation>
    <scope>NUCLEOTIDE SEQUENCE [LARGE SCALE GENOMIC DNA]</scope>
    <source>
        <strain evidence="6">Zhou-2022a</strain>
        <tissue evidence="6">Leaf</tissue>
    </source>
</reference>
<keyword evidence="3" id="KW-1133">Transmembrane helix</keyword>
<dbReference type="Gene3D" id="3.40.50.12780">
    <property type="entry name" value="N-terminal domain of ligase-like"/>
    <property type="match status" value="1"/>
</dbReference>
<dbReference type="Gene3D" id="3.30.300.30">
    <property type="match status" value="1"/>
</dbReference>
<feature type="domain" description="AMP-dependent synthetase/ligase" evidence="4">
    <location>
        <begin position="64"/>
        <end position="415"/>
    </location>
</feature>
<keyword evidence="2" id="KW-0436">Ligase</keyword>
<dbReference type="InterPro" id="IPR020845">
    <property type="entry name" value="AMP-binding_CS"/>
</dbReference>
<dbReference type="Pfam" id="PF00501">
    <property type="entry name" value="AMP-binding"/>
    <property type="match status" value="1"/>
</dbReference>
<dbReference type="InterPro" id="IPR045851">
    <property type="entry name" value="AMP-bd_C_sf"/>
</dbReference>
<protein>
    <recommendedName>
        <fullName evidence="8">4-coumarate--CoA ligase</fullName>
    </recommendedName>
</protein>
<keyword evidence="3" id="KW-0472">Membrane</keyword>
<evidence type="ECO:0000313" key="7">
    <source>
        <dbReference type="Proteomes" id="UP001459277"/>
    </source>
</evidence>
<feature type="transmembrane region" description="Helical" evidence="3">
    <location>
        <begin position="252"/>
        <end position="272"/>
    </location>
</feature>
<evidence type="ECO:0000259" key="4">
    <source>
        <dbReference type="Pfam" id="PF00501"/>
    </source>
</evidence>
<sequence>MPIRLIQFQNIHKYCHDVPKSGFDPQSGIYHSLDKLDERQKFPTRPDLDTATFVLSQFPHPHQAESQIALIDSSTNQQVTYAQLQRSIRSLASGLYHALGVRKGDVVFVLSPNSLLFSTICLAVFSIGAILTTANPLNTKSEIVKQVRDSRAKLAISAPEELHKLVPTGVPIILTSRKPNNDSLSIEELIECCDHSEFPQPKLAQSDTAAILYSSGTTGTSKGVILTHANFIAVMTLLRWSVDVTSAQNDVFLCFIPMFHIYGLAFFALGLFCSGTTTVLMQKFEFQAMLHAIKAHKVNNIPAVPPVILGLVKYTSKAGFESELSSLRRVGSGAAPLSKELGDGFRERFPWVEIRQGYGLTESCGAATFFVSDNDAKARSGSAGKVVDIETGKALPPYREGQLWLKSPTIMKGYLGNVEATSETIDSDGWLKTGDLCYIDGDGFIFIVDRIKELIKYNGYQVAPAELEAILLSHPTIIDAAVIPVEDDEAGQIPMAYVVKAVGSQLTADQVIQFVAGQVAPFKKVRRVSFTSAIPRSAAGKILRKDLVSQSKQQLISKL</sequence>